<evidence type="ECO:0000313" key="3">
    <source>
        <dbReference type="Proteomes" id="UP001208570"/>
    </source>
</evidence>
<dbReference type="PANTHER" id="PTHR21477">
    <property type="entry name" value="ZGC:172139"/>
    <property type="match status" value="1"/>
</dbReference>
<organism evidence="2 3">
    <name type="scientific">Paralvinella palmiformis</name>
    <dbReference type="NCBI Taxonomy" id="53620"/>
    <lineage>
        <taxon>Eukaryota</taxon>
        <taxon>Metazoa</taxon>
        <taxon>Spiralia</taxon>
        <taxon>Lophotrochozoa</taxon>
        <taxon>Annelida</taxon>
        <taxon>Polychaeta</taxon>
        <taxon>Sedentaria</taxon>
        <taxon>Canalipalpata</taxon>
        <taxon>Terebellida</taxon>
        <taxon>Terebelliformia</taxon>
        <taxon>Alvinellidae</taxon>
        <taxon>Paralvinella</taxon>
    </lineage>
</organism>
<dbReference type="InterPro" id="IPR019141">
    <property type="entry name" value="DUF2045"/>
</dbReference>
<accession>A0AAD9IYC3</accession>
<sequence length="387" mass="44856">MASPSERERSVQDDELFGENDSASTTVESPMETESEVETEMKPSTSLQMMLSSIADERNKGGFIGPRILSERNPDDDFVMVQRNSFWVALFKKHFLEAAEDTVRDDMLFYVRKTTEKASFNIPKTKIEVYRKLSKNLPSLGDPEIDWEETVYLNLILQQFEYEVTCAVCSRTGDKELQILKKFTQKVYASPSRRQMDGKGTEEEITYPNIFFTVDNFEEAFCDVIVRDSEMVCVELVARDRHGAFQGVIFLGSIRYEALKTVYDTRNVFHQRRMSDPSNSWNVFVRGSFRRTSMRKSRSETENVDFIGPNGCAEVEAINIQDEFDETYDHYNGFWGRSFGQAWGWFKEHKRASSVALHSYLTYITLPWHRIIADVLEVRQDPLLCFS</sequence>
<gene>
    <name evidence="2" type="ORF">LSH36_934g00012</name>
</gene>
<evidence type="ECO:0000256" key="1">
    <source>
        <dbReference type="SAM" id="MobiDB-lite"/>
    </source>
</evidence>
<comment type="caution">
    <text evidence="2">The sequence shown here is derived from an EMBL/GenBank/DDBJ whole genome shotgun (WGS) entry which is preliminary data.</text>
</comment>
<proteinExistence type="predicted"/>
<dbReference type="Proteomes" id="UP001208570">
    <property type="component" value="Unassembled WGS sequence"/>
</dbReference>
<reference evidence="2" key="1">
    <citation type="journal article" date="2023" name="Mol. Biol. Evol.">
        <title>Third-Generation Sequencing Reveals the Adaptive Role of the Epigenome in Three Deep-Sea Polychaetes.</title>
        <authorList>
            <person name="Perez M."/>
            <person name="Aroh O."/>
            <person name="Sun Y."/>
            <person name="Lan Y."/>
            <person name="Juniper S.K."/>
            <person name="Young C.R."/>
            <person name="Angers B."/>
            <person name="Qian P.Y."/>
        </authorList>
    </citation>
    <scope>NUCLEOTIDE SEQUENCE</scope>
    <source>
        <strain evidence="2">P08H-3</strain>
    </source>
</reference>
<dbReference type="EMBL" id="JAODUP010000934">
    <property type="protein sequence ID" value="KAK2142603.1"/>
    <property type="molecule type" value="Genomic_DNA"/>
</dbReference>
<dbReference type="AlphaFoldDB" id="A0AAD9IYC3"/>
<keyword evidence="3" id="KW-1185">Reference proteome</keyword>
<protein>
    <submittedName>
        <fullName evidence="2">Uncharacterized protein</fullName>
    </submittedName>
</protein>
<dbReference type="PANTHER" id="PTHR21477:SF13">
    <property type="entry name" value="KIAA0930"/>
    <property type="match status" value="1"/>
</dbReference>
<name>A0AAD9IYC3_9ANNE</name>
<evidence type="ECO:0000313" key="2">
    <source>
        <dbReference type="EMBL" id="KAK2142603.1"/>
    </source>
</evidence>
<feature type="region of interest" description="Disordered" evidence="1">
    <location>
        <begin position="1"/>
        <end position="44"/>
    </location>
</feature>
<dbReference type="Pfam" id="PF09741">
    <property type="entry name" value="DUF2045"/>
    <property type="match status" value="1"/>
</dbReference>
<feature type="compositionally biased region" description="Basic and acidic residues" evidence="1">
    <location>
        <begin position="1"/>
        <end position="12"/>
    </location>
</feature>